<dbReference type="RefSeq" id="WP_122225465.1">
    <property type="nucleotide sequence ID" value="NZ_MPBG01000004.1"/>
</dbReference>
<evidence type="ECO:0000256" key="1">
    <source>
        <dbReference type="SAM" id="Phobius"/>
    </source>
</evidence>
<feature type="transmembrane region" description="Helical" evidence="1">
    <location>
        <begin position="422"/>
        <end position="442"/>
    </location>
</feature>
<keyword evidence="3" id="KW-1185">Reference proteome</keyword>
<feature type="transmembrane region" description="Helical" evidence="1">
    <location>
        <begin position="158"/>
        <end position="182"/>
    </location>
</feature>
<keyword evidence="1" id="KW-1133">Transmembrane helix</keyword>
<dbReference type="PANTHER" id="PTHR40033">
    <property type="entry name" value="NA(+)-MALATE SYMPORTER"/>
    <property type="match status" value="1"/>
</dbReference>
<dbReference type="PANTHER" id="PTHR40033:SF1">
    <property type="entry name" value="CITRATE-SODIUM SYMPORTER"/>
    <property type="match status" value="1"/>
</dbReference>
<feature type="transmembrane region" description="Helical" evidence="1">
    <location>
        <begin position="295"/>
        <end position="313"/>
    </location>
</feature>
<dbReference type="InterPro" id="IPR004679">
    <property type="entry name" value="2-OHcarboxylate_transport"/>
</dbReference>
<evidence type="ECO:0000313" key="2">
    <source>
        <dbReference type="EMBL" id="RMI88749.1"/>
    </source>
</evidence>
<dbReference type="GO" id="GO:0016020">
    <property type="term" value="C:membrane"/>
    <property type="evidence" value="ECO:0007669"/>
    <property type="project" value="InterPro"/>
</dbReference>
<dbReference type="Pfam" id="PF03390">
    <property type="entry name" value="2HCT"/>
    <property type="match status" value="1"/>
</dbReference>
<comment type="caution">
    <text evidence="2">The sequence shown here is derived from an EMBL/GenBank/DDBJ whole genome shotgun (WGS) entry which is preliminary data.</text>
</comment>
<organism evidence="2 3">
    <name type="scientific">Candidatus Phytoplasma solani</name>
    <dbReference type="NCBI Taxonomy" id="69896"/>
    <lineage>
        <taxon>Bacteria</taxon>
        <taxon>Bacillati</taxon>
        <taxon>Mycoplasmatota</taxon>
        <taxon>Mollicutes</taxon>
        <taxon>Acholeplasmatales</taxon>
        <taxon>Acholeplasmataceae</taxon>
        <taxon>Candidatus Phytoplasma</taxon>
        <taxon>16SrXII (Stolbur group)</taxon>
    </lineage>
</organism>
<sequence>MTANNYNSQKLNSSFKTKLQILMGHNKYFLFGFLLVIAILQVFYIHYKKTIKELWHPIMTPLFLTMVFGFWLNLIGKKIPNLNQLGLGFLLCILVPSFLVQKEIIPKILADAINKDFFNKSNHQSLGINFSQFFVTIATIGSILNIDKNLLKKALWKFIPLTLIALFCSFLLVGLVGVCLEYDAIPQEFIKKNYFSDSIIYLCNSLTSGGTNLGINRFANDIFPPVFKIDSKQIRSMLVAPLILTRILAILFGGILYKIFDKTTYSGGGKLEIKTANNTPITKDSDYKKNAYQNYHQQIGTSLLIIFALYNGATIINKFLSNYGFAMDGMIYLIITLIIIKIFNLMSNHYEKSIIQSSKFIITNFTPAALVCFSISTDFDKLIKCIMNYKIFIMIVVSLLSVVLITFILAKSFGFCPLEAALTAGLCSHSVGGMGNIGIMSISHRMNLLPFANIATRIVGPIIFVMMNIFFKLYYY</sequence>
<feature type="transmembrane region" description="Helical" evidence="1">
    <location>
        <begin position="28"/>
        <end position="47"/>
    </location>
</feature>
<accession>A0A421NXJ3</accession>
<feature type="transmembrane region" description="Helical" evidence="1">
    <location>
        <begin position="238"/>
        <end position="260"/>
    </location>
</feature>
<dbReference type="Proteomes" id="UP000283896">
    <property type="component" value="Unassembled WGS sequence"/>
</dbReference>
<feature type="transmembrane region" description="Helical" evidence="1">
    <location>
        <begin position="454"/>
        <end position="475"/>
    </location>
</feature>
<reference evidence="3" key="1">
    <citation type="submission" date="2016-11" db="EMBL/GenBank/DDBJ databases">
        <title>Genome sequence of Candidatus Phytoplasma solani strain SA-1.</title>
        <authorList>
            <person name="Haryono M."/>
            <person name="Samarzija I."/>
            <person name="Seruga Music M."/>
            <person name="Hogenhout S."/>
            <person name="Kuo C.-H."/>
        </authorList>
    </citation>
    <scope>NUCLEOTIDE SEQUENCE [LARGE SCALE GENOMIC DNA]</scope>
    <source>
        <strain evidence="3">SA-1</strain>
    </source>
</reference>
<dbReference type="AlphaFoldDB" id="A0A421NXJ3"/>
<keyword evidence="1" id="KW-0472">Membrane</keyword>
<keyword evidence="1" id="KW-0812">Transmembrane</keyword>
<gene>
    <name evidence="2" type="primary">citS</name>
    <name evidence="2" type="ORF">PSSA1_v1c3470</name>
</gene>
<feature type="transmembrane region" description="Helical" evidence="1">
    <location>
        <begin position="320"/>
        <end position="340"/>
    </location>
</feature>
<feature type="transmembrane region" description="Helical" evidence="1">
    <location>
        <begin position="86"/>
        <end position="105"/>
    </location>
</feature>
<dbReference type="STRING" id="69896.S284_03350"/>
<dbReference type="EMBL" id="MPBG01000004">
    <property type="protein sequence ID" value="RMI88749.1"/>
    <property type="molecule type" value="Genomic_DNA"/>
</dbReference>
<dbReference type="OrthoDB" id="8584824at2"/>
<dbReference type="GO" id="GO:0008514">
    <property type="term" value="F:organic anion transmembrane transporter activity"/>
    <property type="evidence" value="ECO:0007669"/>
    <property type="project" value="InterPro"/>
</dbReference>
<feature type="transmembrane region" description="Helical" evidence="1">
    <location>
        <begin position="391"/>
        <end position="410"/>
    </location>
</feature>
<evidence type="ECO:0000313" key="3">
    <source>
        <dbReference type="Proteomes" id="UP000283896"/>
    </source>
</evidence>
<protein>
    <submittedName>
        <fullName evidence="2">Malate/citrate symporter</fullName>
    </submittedName>
</protein>
<proteinExistence type="predicted"/>
<feature type="transmembrane region" description="Helical" evidence="1">
    <location>
        <begin position="54"/>
        <end position="74"/>
    </location>
</feature>
<name>A0A421NXJ3_9MOLU</name>
<feature type="transmembrane region" description="Helical" evidence="1">
    <location>
        <begin position="126"/>
        <end position="146"/>
    </location>
</feature>